<feature type="domain" description="wHTH-Hsp90 Na associated" evidence="2">
    <location>
        <begin position="202"/>
        <end position="255"/>
    </location>
</feature>
<evidence type="ECO:0000313" key="4">
    <source>
        <dbReference type="Proteomes" id="UP000326178"/>
    </source>
</evidence>
<name>A0A5J6F779_9ACTN</name>
<reference evidence="3 4" key="1">
    <citation type="submission" date="2017-09" db="EMBL/GenBank/DDBJ databases">
        <authorList>
            <person name="Lee N."/>
            <person name="Cho B.-K."/>
        </authorList>
    </citation>
    <scope>NUCLEOTIDE SEQUENCE [LARGE SCALE GENOMIC DNA]</scope>
    <source>
        <strain evidence="3 4">ATCC 12769</strain>
    </source>
</reference>
<feature type="domain" description="wHTH-Hsp90 Na associated" evidence="2">
    <location>
        <begin position="137"/>
        <end position="190"/>
    </location>
</feature>
<dbReference type="KEGG" id="snk:CP967_09615"/>
<dbReference type="Proteomes" id="UP000326178">
    <property type="component" value="Chromosome"/>
</dbReference>
<organism evidence="3 4">
    <name type="scientific">Streptomyces nitrosporeus</name>
    <dbReference type="NCBI Taxonomy" id="28894"/>
    <lineage>
        <taxon>Bacteria</taxon>
        <taxon>Bacillati</taxon>
        <taxon>Actinomycetota</taxon>
        <taxon>Actinomycetes</taxon>
        <taxon>Kitasatosporales</taxon>
        <taxon>Streptomycetaceae</taxon>
        <taxon>Streptomyces</taxon>
    </lineage>
</organism>
<feature type="domain" description="wHTH-Hsp90 Na associated" evidence="2">
    <location>
        <begin position="411"/>
        <end position="440"/>
    </location>
</feature>
<feature type="domain" description="wHTH-Hsp90 Na associated" evidence="2">
    <location>
        <begin position="71"/>
        <end position="123"/>
    </location>
</feature>
<feature type="region of interest" description="Disordered" evidence="1">
    <location>
        <begin position="1"/>
        <end position="73"/>
    </location>
</feature>
<evidence type="ECO:0000259" key="2">
    <source>
        <dbReference type="Pfam" id="PF24410"/>
    </source>
</evidence>
<accession>A0A5J6F779</accession>
<dbReference type="AlphaFoldDB" id="A0A5J6F779"/>
<dbReference type="Pfam" id="PF24410">
    <property type="entry name" value="wHTH-HSP90_Na-assoc"/>
    <property type="match status" value="6"/>
</dbReference>
<feature type="domain" description="wHTH-Hsp90 Na associated" evidence="2">
    <location>
        <begin position="261"/>
        <end position="314"/>
    </location>
</feature>
<evidence type="ECO:0000313" key="3">
    <source>
        <dbReference type="EMBL" id="QEU72199.1"/>
    </source>
</evidence>
<evidence type="ECO:0000256" key="1">
    <source>
        <dbReference type="SAM" id="MobiDB-lite"/>
    </source>
</evidence>
<gene>
    <name evidence="3" type="ORF">CP967_09615</name>
</gene>
<proteinExistence type="predicted"/>
<keyword evidence="4" id="KW-1185">Reference proteome</keyword>
<feature type="domain" description="wHTH-Hsp90 Na associated" evidence="2">
    <location>
        <begin position="326"/>
        <end position="381"/>
    </location>
</feature>
<sequence length="457" mass="49387">MTAPRHPRPTVPRAVPGRPRPRAVPGRPRPAPSPAGRRPRRPAPARTDLHRKATPMPLAPAPEHFAPGPHDPDDLRLASRNLNGHYPWLDPAVPVPYGHLLAASAELGRSPETVAARLTDLGYENVQRCEGPLPAAVSPEDAALLKTVTSYSSTWLDVTEPVSLRQTVASAVRENRGPAEIARRLTALGYRYRPDHPPLPETPGPRDVLLIRTGTRGDGEWLEQGDTAHPAHVLSTAAELRCSPYTAARRLLALGIRLPYVPDPSDDLLLGHTVDAHDGHHPSRTASAPGHVLAVARETGRRPGEIAARLRELGCAAPEAELPDAPGPEDFVLLSRNLDGHAPWLPVNTVVGLRLEHVLRASLATGLSPAETVARLAGFGHWLHESARLPGKADERDVALLATTDRSYKDEFLPEHVLRSAGLTGRSPAEVAERLRALGHRVSDAVEYPREKAVLRG</sequence>
<dbReference type="InterPro" id="IPR056507">
    <property type="entry name" value="wHTH-HSP90_Na-assoc"/>
</dbReference>
<dbReference type="EMBL" id="CP023702">
    <property type="protein sequence ID" value="QEU72199.1"/>
    <property type="molecule type" value="Genomic_DNA"/>
</dbReference>
<protein>
    <recommendedName>
        <fullName evidence="2">wHTH-Hsp90 Na associated domain-containing protein</fullName>
    </recommendedName>
</protein>